<dbReference type="SUPFAM" id="SSF48452">
    <property type="entry name" value="TPR-like"/>
    <property type="match status" value="1"/>
</dbReference>
<feature type="domain" description="HTH luxR-type" evidence="5">
    <location>
        <begin position="571"/>
        <end position="636"/>
    </location>
</feature>
<dbReference type="CDD" id="cd06170">
    <property type="entry name" value="LuxR_C_like"/>
    <property type="match status" value="1"/>
</dbReference>
<dbReference type="InterPro" id="IPR016032">
    <property type="entry name" value="Sig_transdc_resp-reg_C-effctor"/>
</dbReference>
<dbReference type="AlphaFoldDB" id="A0A7X0VDV8"/>
<dbReference type="InterPro" id="IPR036388">
    <property type="entry name" value="WH-like_DNA-bd_sf"/>
</dbReference>
<keyword evidence="1" id="KW-0805">Transcription regulation</keyword>
<evidence type="ECO:0000313" key="6">
    <source>
        <dbReference type="EMBL" id="MBB6670091.1"/>
    </source>
</evidence>
<evidence type="ECO:0000256" key="2">
    <source>
        <dbReference type="ARBA" id="ARBA00023125"/>
    </source>
</evidence>
<feature type="repeat" description="TPR" evidence="4">
    <location>
        <begin position="326"/>
        <end position="359"/>
    </location>
</feature>
<dbReference type="InterPro" id="IPR011990">
    <property type="entry name" value="TPR-like_helical_dom_sf"/>
</dbReference>
<proteinExistence type="predicted"/>
<name>A0A7X0VDV8_9BACL</name>
<dbReference type="InterPro" id="IPR041617">
    <property type="entry name" value="TPR_MalT"/>
</dbReference>
<dbReference type="GO" id="GO:0006355">
    <property type="term" value="P:regulation of DNA-templated transcription"/>
    <property type="evidence" value="ECO:0007669"/>
    <property type="project" value="InterPro"/>
</dbReference>
<dbReference type="SUPFAM" id="SSF46894">
    <property type="entry name" value="C-terminal effector domain of the bipartite response regulators"/>
    <property type="match status" value="1"/>
</dbReference>
<dbReference type="PROSITE" id="PS00622">
    <property type="entry name" value="HTH_LUXR_1"/>
    <property type="match status" value="1"/>
</dbReference>
<dbReference type="EMBL" id="JACJVP010000006">
    <property type="protein sequence ID" value="MBB6670091.1"/>
    <property type="molecule type" value="Genomic_DNA"/>
</dbReference>
<keyword evidence="2" id="KW-0238">DNA-binding</keyword>
<dbReference type="RefSeq" id="WP_185141521.1">
    <property type="nucleotide sequence ID" value="NZ_JACJVP010000006.1"/>
</dbReference>
<evidence type="ECO:0000259" key="5">
    <source>
        <dbReference type="PROSITE" id="PS50043"/>
    </source>
</evidence>
<dbReference type="Gene3D" id="1.25.40.10">
    <property type="entry name" value="Tetratricopeptide repeat domain"/>
    <property type="match status" value="1"/>
</dbReference>
<evidence type="ECO:0000256" key="3">
    <source>
        <dbReference type="ARBA" id="ARBA00023163"/>
    </source>
</evidence>
<dbReference type="PROSITE" id="PS50043">
    <property type="entry name" value="HTH_LUXR_2"/>
    <property type="match status" value="1"/>
</dbReference>
<dbReference type="Pfam" id="PF25873">
    <property type="entry name" value="WHD_MalT"/>
    <property type="match status" value="1"/>
</dbReference>
<dbReference type="Pfam" id="PF17874">
    <property type="entry name" value="TPR_MalT"/>
    <property type="match status" value="1"/>
</dbReference>
<keyword evidence="7" id="KW-1185">Reference proteome</keyword>
<reference evidence="6 7" key="1">
    <citation type="submission" date="2020-08" db="EMBL/GenBank/DDBJ databases">
        <title>Cohnella phylogeny.</title>
        <authorList>
            <person name="Dunlap C."/>
        </authorList>
    </citation>
    <scope>NUCLEOTIDE SEQUENCE [LARGE SCALE GENOMIC DNA]</scope>
    <source>
        <strain evidence="6 7">DSM 28246</strain>
    </source>
</reference>
<dbReference type="PANTHER" id="PTHR44688">
    <property type="entry name" value="DNA-BINDING TRANSCRIPTIONAL ACTIVATOR DEVR_DOSR"/>
    <property type="match status" value="1"/>
</dbReference>
<dbReference type="SMART" id="SM00421">
    <property type="entry name" value="HTH_LUXR"/>
    <property type="match status" value="1"/>
</dbReference>
<evidence type="ECO:0000256" key="4">
    <source>
        <dbReference type="PROSITE-ProRule" id="PRU00339"/>
    </source>
</evidence>
<evidence type="ECO:0000256" key="1">
    <source>
        <dbReference type="ARBA" id="ARBA00023015"/>
    </source>
</evidence>
<dbReference type="PROSITE" id="PS50005">
    <property type="entry name" value="TPR"/>
    <property type="match status" value="1"/>
</dbReference>
<dbReference type="PANTHER" id="PTHR44688:SF25">
    <property type="entry name" value="HTH LUXR-TYPE DOMAIN-CONTAINING PROTEIN"/>
    <property type="match status" value="1"/>
</dbReference>
<accession>A0A7X0VDV8</accession>
<organism evidence="6 7">
    <name type="scientific">Cohnella nanjingensis</name>
    <dbReference type="NCBI Taxonomy" id="1387779"/>
    <lineage>
        <taxon>Bacteria</taxon>
        <taxon>Bacillati</taxon>
        <taxon>Bacillota</taxon>
        <taxon>Bacilli</taxon>
        <taxon>Bacillales</taxon>
        <taxon>Paenibacillaceae</taxon>
        <taxon>Cohnella</taxon>
    </lineage>
</organism>
<dbReference type="PRINTS" id="PR00038">
    <property type="entry name" value="HTHLUXR"/>
</dbReference>
<dbReference type="GO" id="GO:0003677">
    <property type="term" value="F:DNA binding"/>
    <property type="evidence" value="ECO:0007669"/>
    <property type="project" value="UniProtKB-KW"/>
</dbReference>
<evidence type="ECO:0000313" key="7">
    <source>
        <dbReference type="Proteomes" id="UP000547209"/>
    </source>
</evidence>
<protein>
    <submittedName>
        <fullName evidence="6">Winged helix-turn-helix transcriptional regulator</fullName>
    </submittedName>
</protein>
<dbReference type="InterPro" id="IPR059106">
    <property type="entry name" value="WHD_MalT"/>
</dbReference>
<dbReference type="InterPro" id="IPR000792">
    <property type="entry name" value="Tscrpt_reg_LuxR_C"/>
</dbReference>
<gene>
    <name evidence="6" type="ORF">H7C19_05260</name>
</gene>
<keyword evidence="3" id="KW-0804">Transcription</keyword>
<dbReference type="InterPro" id="IPR019734">
    <property type="entry name" value="TPR_rpt"/>
</dbReference>
<dbReference type="Pfam" id="PF00196">
    <property type="entry name" value="GerE"/>
    <property type="match status" value="1"/>
</dbReference>
<sequence length="638" mass="72444">MPKHDAALLVRQTEGWIGGMHLAALSLRNNGDRSGFIRQFSGRQREISHYLLEEVFQQQSDEVRGFLLATSILNRMNGSLCDAVTGLTDGQARLELLEQLNLFIVPLDEQREWYRYHDLFADFLRRQLRQRHAERWTQSHADAARWLEQHGLLMEAAEQLLAGNLHAAAASFIERRISDIRLPYATLLRWLSVLPEASLSEKPMLQFLHVKALIETEEWALAELKLQSIETVLTGPGWEPWLSALYLMRAELSFYQKDLNQAEAYLDFFERHMPEGSVLQTMMRNAANGGGFDRLLASVNDLRAAGRVIQKLIAVWERNANYPFVGYFYVAYGKLLYEWNRLEEAQRCFDRALRQKPLPAYERMMTDASIGAARISRARDDLEGAFELLEQAKRQLGSPDKLSFLRKLDAEKIRLSMLQGAAAEASAWLRSCGLKPSDSIPPQRAEEYLDVARALAACGRTPEASQLLTRIYRLAVQEDRLYFQIKALILQSILLQDQGDTPAAIIKLETALQLGEPHGYARSFADEGAGLAKLLSLYLGLRQRSFIRNSAPISLPYVKKLLQLMQAGTEEPAAIFPLTEQETKILRLIEQGLSNKEIAARTSVSVGTVKTHIKNLYRKLEVNNRLQAIQRGKMLNLL</sequence>
<comment type="caution">
    <text evidence="6">The sequence shown here is derived from an EMBL/GenBank/DDBJ whole genome shotgun (WGS) entry which is preliminary data.</text>
</comment>
<dbReference type="Gene3D" id="1.10.10.10">
    <property type="entry name" value="Winged helix-like DNA-binding domain superfamily/Winged helix DNA-binding domain"/>
    <property type="match status" value="1"/>
</dbReference>
<keyword evidence="4" id="KW-0802">TPR repeat</keyword>
<dbReference type="Proteomes" id="UP000547209">
    <property type="component" value="Unassembled WGS sequence"/>
</dbReference>